<dbReference type="PANTHER" id="PTHR24305">
    <property type="entry name" value="CYTOCHROME P450"/>
    <property type="match status" value="1"/>
</dbReference>
<dbReference type="SUPFAM" id="SSF48264">
    <property type="entry name" value="Cytochrome P450"/>
    <property type="match status" value="1"/>
</dbReference>
<feature type="transmembrane region" description="Helical" evidence="8">
    <location>
        <begin position="17"/>
        <end position="36"/>
    </location>
</feature>
<dbReference type="Proteomes" id="UP000326532">
    <property type="component" value="Unassembled WGS sequence"/>
</dbReference>
<dbReference type="InterPro" id="IPR050121">
    <property type="entry name" value="Cytochrome_P450_monoxygenase"/>
</dbReference>
<comment type="similarity">
    <text evidence="2">Belongs to the cytochrome P450 family.</text>
</comment>
<keyword evidence="4" id="KW-0479">Metal-binding</keyword>
<keyword evidence="7" id="KW-0503">Monooxygenase</keyword>
<evidence type="ECO:0000256" key="7">
    <source>
        <dbReference type="ARBA" id="ARBA00023033"/>
    </source>
</evidence>
<keyword evidence="3" id="KW-0349">Heme</keyword>
<name>A0A5N6E0I6_ASPPA</name>
<dbReference type="GO" id="GO:0004497">
    <property type="term" value="F:monooxygenase activity"/>
    <property type="evidence" value="ECO:0007669"/>
    <property type="project" value="UniProtKB-KW"/>
</dbReference>
<evidence type="ECO:0000256" key="5">
    <source>
        <dbReference type="ARBA" id="ARBA00023002"/>
    </source>
</evidence>
<keyword evidence="8" id="KW-0472">Membrane</keyword>
<dbReference type="Gene3D" id="1.10.630.10">
    <property type="entry name" value="Cytochrome P450"/>
    <property type="match status" value="1"/>
</dbReference>
<dbReference type="GO" id="GO:0016705">
    <property type="term" value="F:oxidoreductase activity, acting on paired donors, with incorporation or reduction of molecular oxygen"/>
    <property type="evidence" value="ECO:0007669"/>
    <property type="project" value="InterPro"/>
</dbReference>
<keyword evidence="10" id="KW-1185">Reference proteome</keyword>
<dbReference type="EMBL" id="ML734940">
    <property type="protein sequence ID" value="KAB8211042.1"/>
    <property type="molecule type" value="Genomic_DNA"/>
</dbReference>
<evidence type="ECO:0000313" key="9">
    <source>
        <dbReference type="EMBL" id="KAB8211042.1"/>
    </source>
</evidence>
<evidence type="ECO:0000256" key="3">
    <source>
        <dbReference type="ARBA" id="ARBA00022617"/>
    </source>
</evidence>
<dbReference type="VEuPathDB" id="FungiDB:BDV34DRAFT_220212"/>
<dbReference type="InterPro" id="IPR036396">
    <property type="entry name" value="Cyt_P450_sf"/>
</dbReference>
<evidence type="ECO:0000256" key="8">
    <source>
        <dbReference type="SAM" id="Phobius"/>
    </source>
</evidence>
<keyword evidence="8" id="KW-1133">Transmembrane helix</keyword>
<evidence type="ECO:0000256" key="2">
    <source>
        <dbReference type="ARBA" id="ARBA00010617"/>
    </source>
</evidence>
<accession>A0A5N6E0I6</accession>
<dbReference type="AlphaFoldDB" id="A0A5N6E0I6"/>
<evidence type="ECO:0000256" key="1">
    <source>
        <dbReference type="ARBA" id="ARBA00001971"/>
    </source>
</evidence>
<dbReference type="Pfam" id="PF00067">
    <property type="entry name" value="p450"/>
    <property type="match status" value="1"/>
</dbReference>
<keyword evidence="8" id="KW-0812">Transmembrane</keyword>
<dbReference type="GO" id="GO:0005506">
    <property type="term" value="F:iron ion binding"/>
    <property type="evidence" value="ECO:0007669"/>
    <property type="project" value="InterPro"/>
</dbReference>
<keyword evidence="5" id="KW-0560">Oxidoreductase</keyword>
<organism evidence="9 10">
    <name type="scientific">Aspergillus parasiticus</name>
    <dbReference type="NCBI Taxonomy" id="5067"/>
    <lineage>
        <taxon>Eukaryota</taxon>
        <taxon>Fungi</taxon>
        <taxon>Dikarya</taxon>
        <taxon>Ascomycota</taxon>
        <taxon>Pezizomycotina</taxon>
        <taxon>Eurotiomycetes</taxon>
        <taxon>Eurotiomycetidae</taxon>
        <taxon>Eurotiales</taxon>
        <taxon>Aspergillaceae</taxon>
        <taxon>Aspergillus</taxon>
        <taxon>Aspergillus subgen. Circumdati</taxon>
    </lineage>
</organism>
<gene>
    <name evidence="9" type="ORF">BDV34DRAFT_220212</name>
</gene>
<reference evidence="9 10" key="1">
    <citation type="submission" date="2019-04" db="EMBL/GenBank/DDBJ databases">
        <title>Fungal friends and foes A comparative genomics study of 23 Aspergillus species from section Flavi.</title>
        <authorList>
            <consortium name="DOE Joint Genome Institute"/>
            <person name="Kjaerbolling I."/>
            <person name="Vesth T.C."/>
            <person name="Frisvad J.C."/>
            <person name="Nybo J.L."/>
            <person name="Theobald S."/>
            <person name="Kildgaard S."/>
            <person name="Petersen T.I."/>
            <person name="Kuo A."/>
            <person name="Sato A."/>
            <person name="Lyhne E.K."/>
            <person name="Kogle M.E."/>
            <person name="Wiebenga A."/>
            <person name="Kun R.S."/>
            <person name="Lubbers R.J."/>
            <person name="Makela M.R."/>
            <person name="Barry K."/>
            <person name="Chovatia M."/>
            <person name="Clum A."/>
            <person name="Daum C."/>
            <person name="Haridas S."/>
            <person name="He G."/>
            <person name="LaButti K."/>
            <person name="Lipzen A."/>
            <person name="Mondo S."/>
            <person name="Pangilinan J."/>
            <person name="Riley R."/>
            <person name="Salamov A."/>
            <person name="Simmons B.A."/>
            <person name="Magnuson J.K."/>
            <person name="Henrissat B."/>
            <person name="Mortensen U.H."/>
            <person name="Larsen T.O."/>
            <person name="De vries R.P."/>
            <person name="Grigoriev I.V."/>
            <person name="Machida M."/>
            <person name="Baker S.E."/>
            <person name="Andersen M.R."/>
        </authorList>
    </citation>
    <scope>NUCLEOTIDE SEQUENCE [LARGE SCALE GENOMIC DNA]</scope>
    <source>
        <strain evidence="9 10">CBS 117618</strain>
    </source>
</reference>
<dbReference type="PANTHER" id="PTHR24305:SF237">
    <property type="entry name" value="CYTOCHROME P450 MONOOXYGENASE ATNE-RELATED"/>
    <property type="match status" value="1"/>
</dbReference>
<comment type="cofactor">
    <cofactor evidence="1">
        <name>heme</name>
        <dbReference type="ChEBI" id="CHEBI:30413"/>
    </cofactor>
</comment>
<dbReference type="OMA" id="CTETITV"/>
<evidence type="ECO:0000256" key="6">
    <source>
        <dbReference type="ARBA" id="ARBA00023004"/>
    </source>
</evidence>
<evidence type="ECO:0000256" key="4">
    <source>
        <dbReference type="ARBA" id="ARBA00022723"/>
    </source>
</evidence>
<keyword evidence="6" id="KW-0408">Iron</keyword>
<protein>
    <submittedName>
        <fullName evidence="9">Cytochrome P450</fullName>
    </submittedName>
</protein>
<evidence type="ECO:0000313" key="10">
    <source>
        <dbReference type="Proteomes" id="UP000326532"/>
    </source>
</evidence>
<dbReference type="InterPro" id="IPR001128">
    <property type="entry name" value="Cyt_P450"/>
</dbReference>
<proteinExistence type="inferred from homology"/>
<dbReference type="GO" id="GO:0020037">
    <property type="term" value="F:heme binding"/>
    <property type="evidence" value="ECO:0007669"/>
    <property type="project" value="InterPro"/>
</dbReference>
<sequence length="308" mass="34833">MAVVSGTIIALSLLWEWAFLLMPLLLTLVYCTYYVYIHPLAKYPGPFLAKVTVLHAAYHAWKGDMHLDTWRCHKIYGPVVRYSPNHLIFESPTAMREIYSLKANVNKATEYGNSGKSQAPNMVTILDKSEHAKRRKLAGPSFSSSNIKSFESRLILYIQRFLNALHSPPGGGNSASPPSWSPAVDAADLCSYFTFDIMTDFLFGLQYNLLQDGQHRHIVHDIEDTHSRLFVMFHLPALYLGRLDKKLFPNAVRGAKGFLRFIDRCLKDHSHKSEKNQTTHLFSSFVEAKNGDCKPLLSQGELQASEDV</sequence>